<reference evidence="1" key="1">
    <citation type="submission" date="2018-02" db="EMBL/GenBank/DDBJ databases">
        <title>Rhizophora mucronata_Transcriptome.</title>
        <authorList>
            <person name="Meera S.P."/>
            <person name="Sreeshan A."/>
            <person name="Augustine A."/>
        </authorList>
    </citation>
    <scope>NUCLEOTIDE SEQUENCE</scope>
    <source>
        <tissue evidence="1">Leaf</tissue>
    </source>
</reference>
<proteinExistence type="predicted"/>
<protein>
    <submittedName>
        <fullName evidence="1">Uncharacterized protein</fullName>
    </submittedName>
</protein>
<organism evidence="1">
    <name type="scientific">Rhizophora mucronata</name>
    <name type="common">Asiatic mangrove</name>
    <dbReference type="NCBI Taxonomy" id="61149"/>
    <lineage>
        <taxon>Eukaryota</taxon>
        <taxon>Viridiplantae</taxon>
        <taxon>Streptophyta</taxon>
        <taxon>Embryophyta</taxon>
        <taxon>Tracheophyta</taxon>
        <taxon>Spermatophyta</taxon>
        <taxon>Magnoliopsida</taxon>
        <taxon>eudicotyledons</taxon>
        <taxon>Gunneridae</taxon>
        <taxon>Pentapetalae</taxon>
        <taxon>rosids</taxon>
        <taxon>fabids</taxon>
        <taxon>Malpighiales</taxon>
        <taxon>Rhizophoraceae</taxon>
        <taxon>Rhizophora</taxon>
    </lineage>
</organism>
<accession>A0A2P2N1F3</accession>
<evidence type="ECO:0000313" key="1">
    <source>
        <dbReference type="EMBL" id="MBX36303.1"/>
    </source>
</evidence>
<name>A0A2P2N1F3_RHIMU</name>
<dbReference type="AlphaFoldDB" id="A0A2P2N1F3"/>
<sequence>MISISGYLCFRAFIYFWYRWRGKGCLSTSEVSI</sequence>
<dbReference type="EMBL" id="GGEC01055819">
    <property type="protein sequence ID" value="MBX36303.1"/>
    <property type="molecule type" value="Transcribed_RNA"/>
</dbReference>